<dbReference type="SMART" id="SM00020">
    <property type="entry name" value="Tryp_SPc"/>
    <property type="match status" value="1"/>
</dbReference>
<dbReference type="GO" id="GO:0005576">
    <property type="term" value="C:extracellular region"/>
    <property type="evidence" value="ECO:0007669"/>
    <property type="project" value="UniProtKB-SubCell"/>
</dbReference>
<evidence type="ECO:0000256" key="10">
    <source>
        <dbReference type="ARBA" id="ARBA00036320"/>
    </source>
</evidence>
<sequence length="280" mass="29501">MSRSLLLTLCALLCLVAVARCLPLQEDVESSQGPRIVGGYVTDVAQCPYQISLRFKGITTPQNPYRHRCGGSIIHKNLILTAAHCVIGTVASQYKVVAGTNLHSGTDGVIVSVSKIIMHEEYLSGAAYNNDIALLVVDPPLPLNNFTIKAIDLASEPPLPGAISKISGWGTTSPGGSASNVLLAVDVPIVSNEICNQDYENFGDGSYQITPAMLCAGVRGVGGKDACQGDSGGPLVVRDQLHGVVSWGNACALADYPGVYANVSNLRPWIDEKIAEEAQL</sequence>
<keyword evidence="8" id="KW-0865">Zymogen</keyword>
<dbReference type="PANTHER" id="PTHR24276:SF91">
    <property type="entry name" value="AT26814P-RELATED"/>
    <property type="match status" value="1"/>
</dbReference>
<evidence type="ECO:0000256" key="12">
    <source>
        <dbReference type="RuleBase" id="RU363034"/>
    </source>
</evidence>
<dbReference type="InterPro" id="IPR001254">
    <property type="entry name" value="Trypsin_dom"/>
</dbReference>
<evidence type="ECO:0000256" key="8">
    <source>
        <dbReference type="ARBA" id="ARBA00023145"/>
    </source>
</evidence>
<evidence type="ECO:0000313" key="15">
    <source>
        <dbReference type="EMBL" id="SPP74007.1"/>
    </source>
</evidence>
<evidence type="ECO:0000256" key="2">
    <source>
        <dbReference type="ARBA" id="ARBA00007664"/>
    </source>
</evidence>
<dbReference type="InterPro" id="IPR050430">
    <property type="entry name" value="Peptidase_S1"/>
</dbReference>
<gene>
    <name evidence="15" type="ORF">DGUA_6G001578</name>
</gene>
<accession>A0A3B0J0B0</accession>
<dbReference type="GO" id="GO:0004252">
    <property type="term" value="F:serine-type endopeptidase activity"/>
    <property type="evidence" value="ECO:0007669"/>
    <property type="project" value="UniProtKB-EC"/>
</dbReference>
<dbReference type="InterPro" id="IPR001314">
    <property type="entry name" value="Peptidase_S1A"/>
</dbReference>
<comment type="catalytic activity">
    <reaction evidence="10">
        <text>Preferential cleavage: Arg-|-Xaa, Lys-|-Xaa.</text>
        <dbReference type="EC" id="3.4.21.4"/>
    </reaction>
</comment>
<dbReference type="STRING" id="7266.A0A3B0J0B0"/>
<dbReference type="PROSITE" id="PS00134">
    <property type="entry name" value="TRYPSIN_HIS"/>
    <property type="match status" value="1"/>
</dbReference>
<evidence type="ECO:0000256" key="7">
    <source>
        <dbReference type="ARBA" id="ARBA00022825"/>
    </source>
</evidence>
<evidence type="ECO:0000313" key="16">
    <source>
        <dbReference type="Proteomes" id="UP000268350"/>
    </source>
</evidence>
<keyword evidence="7 12" id="KW-0720">Serine protease</keyword>
<proteinExistence type="inferred from homology"/>
<dbReference type="GO" id="GO:0016485">
    <property type="term" value="P:protein processing"/>
    <property type="evidence" value="ECO:0007669"/>
    <property type="project" value="UniProtKB-ARBA"/>
</dbReference>
<protein>
    <recommendedName>
        <fullName evidence="11">trypsin</fullName>
        <ecNumber evidence="11">3.4.21.4</ecNumber>
    </recommendedName>
</protein>
<organism evidence="15 16">
    <name type="scientific">Drosophila guanche</name>
    <name type="common">Fruit fly</name>
    <dbReference type="NCBI Taxonomy" id="7266"/>
    <lineage>
        <taxon>Eukaryota</taxon>
        <taxon>Metazoa</taxon>
        <taxon>Ecdysozoa</taxon>
        <taxon>Arthropoda</taxon>
        <taxon>Hexapoda</taxon>
        <taxon>Insecta</taxon>
        <taxon>Pterygota</taxon>
        <taxon>Neoptera</taxon>
        <taxon>Endopterygota</taxon>
        <taxon>Diptera</taxon>
        <taxon>Brachycera</taxon>
        <taxon>Muscomorpha</taxon>
        <taxon>Ephydroidea</taxon>
        <taxon>Drosophilidae</taxon>
        <taxon>Drosophila</taxon>
        <taxon>Sophophora</taxon>
    </lineage>
</organism>
<feature type="chain" id="PRO_5017279115" description="trypsin" evidence="13">
    <location>
        <begin position="22"/>
        <end position="280"/>
    </location>
</feature>
<dbReference type="InterPro" id="IPR043504">
    <property type="entry name" value="Peptidase_S1_PA_chymotrypsin"/>
</dbReference>
<dbReference type="InterPro" id="IPR018114">
    <property type="entry name" value="TRYPSIN_HIS"/>
</dbReference>
<feature type="signal peptide" evidence="13">
    <location>
        <begin position="1"/>
        <end position="21"/>
    </location>
</feature>
<comment type="similarity">
    <text evidence="2">Belongs to the peptidase S1 family.</text>
</comment>
<dbReference type="EC" id="3.4.21.4" evidence="11"/>
<evidence type="ECO:0000256" key="5">
    <source>
        <dbReference type="ARBA" id="ARBA00022729"/>
    </source>
</evidence>
<evidence type="ECO:0000256" key="3">
    <source>
        <dbReference type="ARBA" id="ARBA00022525"/>
    </source>
</evidence>
<dbReference type="Proteomes" id="UP000268350">
    <property type="component" value="Unassembled WGS sequence"/>
</dbReference>
<reference evidence="16" key="1">
    <citation type="submission" date="2018-01" db="EMBL/GenBank/DDBJ databases">
        <authorList>
            <person name="Alioto T."/>
            <person name="Alioto T."/>
        </authorList>
    </citation>
    <scope>NUCLEOTIDE SEQUENCE [LARGE SCALE GENOMIC DNA]</scope>
</reference>
<evidence type="ECO:0000256" key="13">
    <source>
        <dbReference type="SAM" id="SignalP"/>
    </source>
</evidence>
<keyword evidence="9" id="KW-1015">Disulfide bond</keyword>
<dbReference type="FunFam" id="2.40.10.10:FF:000047">
    <property type="entry name" value="Trypsin eta"/>
    <property type="match status" value="1"/>
</dbReference>
<keyword evidence="16" id="KW-1185">Reference proteome</keyword>
<keyword evidence="4 12" id="KW-0645">Protease</keyword>
<dbReference type="PROSITE" id="PS00135">
    <property type="entry name" value="TRYPSIN_SER"/>
    <property type="match status" value="1"/>
</dbReference>
<keyword evidence="3" id="KW-0964">Secreted</keyword>
<dbReference type="PANTHER" id="PTHR24276">
    <property type="entry name" value="POLYSERASE-RELATED"/>
    <property type="match status" value="1"/>
</dbReference>
<dbReference type="Gene3D" id="2.40.10.10">
    <property type="entry name" value="Trypsin-like serine proteases"/>
    <property type="match status" value="1"/>
</dbReference>
<evidence type="ECO:0000256" key="11">
    <source>
        <dbReference type="ARBA" id="ARBA00038868"/>
    </source>
</evidence>
<keyword evidence="6 12" id="KW-0378">Hydrolase</keyword>
<dbReference type="PRINTS" id="PR00722">
    <property type="entry name" value="CHYMOTRYPSIN"/>
</dbReference>
<dbReference type="Pfam" id="PF00089">
    <property type="entry name" value="Trypsin"/>
    <property type="match status" value="1"/>
</dbReference>
<dbReference type="InterPro" id="IPR033116">
    <property type="entry name" value="TRYPSIN_SER"/>
</dbReference>
<evidence type="ECO:0000256" key="9">
    <source>
        <dbReference type="ARBA" id="ARBA00023157"/>
    </source>
</evidence>
<comment type="subcellular location">
    <subcellularLocation>
        <location evidence="1">Secreted</location>
        <location evidence="1">Extracellular space</location>
    </subcellularLocation>
</comment>
<dbReference type="EMBL" id="OUUW01000001">
    <property type="protein sequence ID" value="SPP74007.1"/>
    <property type="molecule type" value="Genomic_DNA"/>
</dbReference>
<dbReference type="SUPFAM" id="SSF50494">
    <property type="entry name" value="Trypsin-like serine proteases"/>
    <property type="match status" value="1"/>
</dbReference>
<dbReference type="CDD" id="cd00190">
    <property type="entry name" value="Tryp_SPc"/>
    <property type="match status" value="1"/>
</dbReference>
<evidence type="ECO:0000256" key="1">
    <source>
        <dbReference type="ARBA" id="ARBA00004239"/>
    </source>
</evidence>
<evidence type="ECO:0000256" key="4">
    <source>
        <dbReference type="ARBA" id="ARBA00022670"/>
    </source>
</evidence>
<evidence type="ECO:0000256" key="6">
    <source>
        <dbReference type="ARBA" id="ARBA00022801"/>
    </source>
</evidence>
<dbReference type="OrthoDB" id="10059102at2759"/>
<dbReference type="InterPro" id="IPR009003">
    <property type="entry name" value="Peptidase_S1_PA"/>
</dbReference>
<evidence type="ECO:0000259" key="14">
    <source>
        <dbReference type="PROSITE" id="PS50240"/>
    </source>
</evidence>
<name>A0A3B0J0B0_DROGU</name>
<dbReference type="OMA" id="CDQDYED"/>
<dbReference type="AlphaFoldDB" id="A0A3B0J0B0"/>
<dbReference type="PROSITE" id="PS50240">
    <property type="entry name" value="TRYPSIN_DOM"/>
    <property type="match status" value="1"/>
</dbReference>
<feature type="domain" description="Peptidase S1" evidence="14">
    <location>
        <begin position="36"/>
        <end position="275"/>
    </location>
</feature>
<keyword evidence="5 13" id="KW-0732">Signal</keyword>